<organism evidence="1 2">
    <name type="scientific">Nonlabens ulvanivorans</name>
    <name type="common">Persicivirga ulvanivorans</name>
    <dbReference type="NCBI Taxonomy" id="906888"/>
    <lineage>
        <taxon>Bacteria</taxon>
        <taxon>Pseudomonadati</taxon>
        <taxon>Bacteroidota</taxon>
        <taxon>Flavobacteriia</taxon>
        <taxon>Flavobacteriales</taxon>
        <taxon>Flavobacteriaceae</taxon>
        <taxon>Nonlabens</taxon>
    </lineage>
</organism>
<proteinExistence type="predicted"/>
<dbReference type="EMBL" id="BBLG01000008">
    <property type="protein sequence ID" value="GAK77374.1"/>
    <property type="molecule type" value="Genomic_DNA"/>
</dbReference>
<reference evidence="1 2" key="1">
    <citation type="journal article" date="2014" name="Genome Announc.">
        <title>Draft Genome Sequences of Marine Flavobacterium Nonlabens Strains NR17, NR24, NR27, NR32, NR33, and Ara13.</title>
        <authorList>
            <person name="Nakanishi M."/>
            <person name="Meirelles P."/>
            <person name="Suzuki R."/>
            <person name="Takatani N."/>
            <person name="Mino S."/>
            <person name="Suda W."/>
            <person name="Oshima K."/>
            <person name="Hattori M."/>
            <person name="Ohkuma M."/>
            <person name="Hosokawa M."/>
            <person name="Miyashita K."/>
            <person name="Thompson F.L."/>
            <person name="Niwa A."/>
            <person name="Sawabe T."/>
            <person name="Sawabe T."/>
        </authorList>
    </citation>
    <scope>NUCLEOTIDE SEQUENCE [LARGE SCALE GENOMIC DNA]</scope>
    <source>
        <strain evidence="2">JCM19296</strain>
    </source>
</reference>
<dbReference type="Proteomes" id="UP000028980">
    <property type="component" value="Unassembled WGS sequence"/>
</dbReference>
<sequence length="209" mass="25534">MSITTNSIEERLFNVWMNKSLIVEFEQWVYQSEELKEYLSADAYFDFLDLNYKSETAYHDLKNLISKEISISQFETWSLLHQLDCVKQRRGDYYKFIENFYNLDYYGYTFISKLSHDYSFYMNYPFGKYGTYDFNELTTFKQNELINEFYPSIIEAVNEVEQWLLNENVILLGGKKYFNDLKFIDHRALSETKKNHTEKAEKKWWRFWK</sequence>
<accession>A0A081DEM8</accession>
<dbReference type="AlphaFoldDB" id="A0A081DEM8"/>
<name>A0A081DEM8_NONUL</name>
<evidence type="ECO:0000313" key="2">
    <source>
        <dbReference type="Proteomes" id="UP000028980"/>
    </source>
</evidence>
<comment type="caution">
    <text evidence="1">The sequence shown here is derived from an EMBL/GenBank/DDBJ whole genome shotgun (WGS) entry which is preliminary data.</text>
</comment>
<evidence type="ECO:0000313" key="1">
    <source>
        <dbReference type="EMBL" id="GAK77374.1"/>
    </source>
</evidence>
<protein>
    <submittedName>
        <fullName evidence="1">Uncharacterized protein</fullName>
    </submittedName>
</protein>
<gene>
    <name evidence="1" type="ORF">JCM19296_2981</name>
</gene>